<evidence type="ECO:0000313" key="2">
    <source>
        <dbReference type="Proteomes" id="UP000198862"/>
    </source>
</evidence>
<evidence type="ECO:0000313" key="1">
    <source>
        <dbReference type="EMBL" id="SFD75521.1"/>
    </source>
</evidence>
<gene>
    <name evidence="1" type="ORF">SAMN02745724_05366</name>
</gene>
<keyword evidence="2" id="KW-1185">Reference proteome</keyword>
<evidence type="ECO:0008006" key="3">
    <source>
        <dbReference type="Google" id="ProtNLM"/>
    </source>
</evidence>
<reference evidence="1 2" key="1">
    <citation type="submission" date="2016-10" db="EMBL/GenBank/DDBJ databases">
        <authorList>
            <person name="de Groot N.N."/>
        </authorList>
    </citation>
    <scope>NUCLEOTIDE SEQUENCE [LARGE SCALE GENOMIC DNA]</scope>
    <source>
        <strain evidence="1 2">DSM 6059</strain>
    </source>
</reference>
<name>A0A1I1UXJ1_9GAMM</name>
<sequence>MKSLCSQIENILPSTMHIPEPLKKLFKWIEINNFCEETEFGRIGYLYPIDKIRREWSESERPGGTYIEFYAEQDSDSFYFVNDNIKNRLRIFAKTGGDGSVAGFWLDDDGNQKIVHIGSGSGSILACVLADDPIDFLRLIAIGYDEICWNEDFGLSLLDSFKKNEFTVKPNLKFQDWLVHEFNTTIPSTALEVVKNPAEFGDENSGDAFCDWLEANDT</sequence>
<dbReference type="RefSeq" id="WP_091991887.1">
    <property type="nucleotide sequence ID" value="NZ_FOLO01000100.1"/>
</dbReference>
<dbReference type="STRING" id="1123010.SAMN02745724_05366"/>
<dbReference type="OrthoDB" id="9816539at2"/>
<dbReference type="AlphaFoldDB" id="A0A1I1UXJ1"/>
<dbReference type="EMBL" id="FOLO01000100">
    <property type="protein sequence ID" value="SFD75521.1"/>
    <property type="molecule type" value="Genomic_DNA"/>
</dbReference>
<proteinExistence type="predicted"/>
<organism evidence="1 2">
    <name type="scientific">Pseudoalteromonas denitrificans DSM 6059</name>
    <dbReference type="NCBI Taxonomy" id="1123010"/>
    <lineage>
        <taxon>Bacteria</taxon>
        <taxon>Pseudomonadati</taxon>
        <taxon>Pseudomonadota</taxon>
        <taxon>Gammaproteobacteria</taxon>
        <taxon>Alteromonadales</taxon>
        <taxon>Pseudoalteromonadaceae</taxon>
        <taxon>Pseudoalteromonas</taxon>
    </lineage>
</organism>
<protein>
    <recommendedName>
        <fullName evidence="3">SMI1/KNR4 family protein</fullName>
    </recommendedName>
</protein>
<accession>A0A1I1UXJ1</accession>
<dbReference type="Proteomes" id="UP000198862">
    <property type="component" value="Unassembled WGS sequence"/>
</dbReference>